<dbReference type="Proteomes" id="UP001331515">
    <property type="component" value="Unassembled WGS sequence"/>
</dbReference>
<evidence type="ECO:0000313" key="1">
    <source>
        <dbReference type="EMBL" id="KAK5924654.1"/>
    </source>
</evidence>
<proteinExistence type="predicted"/>
<protein>
    <submittedName>
        <fullName evidence="1">Uncharacterized protein</fullName>
    </submittedName>
</protein>
<sequence>MPTLQRNSIFLLAKRRQQPEGWAVDFKHSYCLKPLGMWFTLRIRARHEEKLIKTTAPLSLPPSIRGLRLQRAACARGEPRVHEESRVCTRRAACARGEPRVHGESCVCTRQSAQKLNKHQRVSVTKQPDTKEPR</sequence>
<dbReference type="EMBL" id="JAURVH010001520">
    <property type="protein sequence ID" value="KAK5924654.1"/>
    <property type="molecule type" value="Genomic_DNA"/>
</dbReference>
<name>A0AAN8HUI2_CHAGU</name>
<reference evidence="1 2" key="1">
    <citation type="journal article" date="2023" name="Mol. Biol. Evol.">
        <title>Genomics of Secondarily Temperate Adaptation in the Only Non-Antarctic Icefish.</title>
        <authorList>
            <person name="Rivera-Colon A.G."/>
            <person name="Rayamajhi N."/>
            <person name="Minhas B.F."/>
            <person name="Madrigal G."/>
            <person name="Bilyk K.T."/>
            <person name="Yoon V."/>
            <person name="Hune M."/>
            <person name="Gregory S."/>
            <person name="Cheng C.H.C."/>
            <person name="Catchen J.M."/>
        </authorList>
    </citation>
    <scope>NUCLEOTIDE SEQUENCE [LARGE SCALE GENOMIC DNA]</scope>
    <source>
        <tissue evidence="1">White muscle</tissue>
    </source>
</reference>
<keyword evidence="2" id="KW-1185">Reference proteome</keyword>
<organism evidence="1 2">
    <name type="scientific">Champsocephalus gunnari</name>
    <name type="common">Mackerel icefish</name>
    <dbReference type="NCBI Taxonomy" id="52237"/>
    <lineage>
        <taxon>Eukaryota</taxon>
        <taxon>Metazoa</taxon>
        <taxon>Chordata</taxon>
        <taxon>Craniata</taxon>
        <taxon>Vertebrata</taxon>
        <taxon>Euteleostomi</taxon>
        <taxon>Actinopterygii</taxon>
        <taxon>Neopterygii</taxon>
        <taxon>Teleostei</taxon>
        <taxon>Neoteleostei</taxon>
        <taxon>Acanthomorphata</taxon>
        <taxon>Eupercaria</taxon>
        <taxon>Perciformes</taxon>
        <taxon>Notothenioidei</taxon>
        <taxon>Channichthyidae</taxon>
        <taxon>Champsocephalus</taxon>
    </lineage>
</organism>
<evidence type="ECO:0000313" key="2">
    <source>
        <dbReference type="Proteomes" id="UP001331515"/>
    </source>
</evidence>
<comment type="caution">
    <text evidence="1">The sequence shown here is derived from an EMBL/GenBank/DDBJ whole genome shotgun (WGS) entry which is preliminary data.</text>
</comment>
<accession>A0AAN8HUI2</accession>
<dbReference type="AlphaFoldDB" id="A0AAN8HUI2"/>
<gene>
    <name evidence="1" type="ORF">CgunFtcFv8_017250</name>
</gene>